<dbReference type="AlphaFoldDB" id="A0AAW1B1F2"/>
<reference evidence="1 2" key="1">
    <citation type="journal article" date="2024" name="Proc. Natl. Acad. Sci. U.S.A.">
        <title>The genetic regulatory architecture and epigenomic basis for age-related changes in rattlesnake venom.</title>
        <authorList>
            <person name="Hogan M.P."/>
            <person name="Holding M.L."/>
            <person name="Nystrom G.S."/>
            <person name="Colston T.J."/>
            <person name="Bartlett D.A."/>
            <person name="Mason A.J."/>
            <person name="Ellsworth S.A."/>
            <person name="Rautsaw R.M."/>
            <person name="Lawrence K.C."/>
            <person name="Strickland J.L."/>
            <person name="He B."/>
            <person name="Fraser P."/>
            <person name="Margres M.J."/>
            <person name="Gilbert D.M."/>
            <person name="Gibbs H.L."/>
            <person name="Parkinson C.L."/>
            <person name="Rokyta D.R."/>
        </authorList>
    </citation>
    <scope>NUCLEOTIDE SEQUENCE [LARGE SCALE GENOMIC DNA]</scope>
    <source>
        <strain evidence="1">DRR0105</strain>
    </source>
</reference>
<dbReference type="EMBL" id="JAOTOJ010000009">
    <property type="protein sequence ID" value="KAK9395658.1"/>
    <property type="molecule type" value="Genomic_DNA"/>
</dbReference>
<dbReference type="Proteomes" id="UP001474421">
    <property type="component" value="Unassembled WGS sequence"/>
</dbReference>
<evidence type="ECO:0000313" key="2">
    <source>
        <dbReference type="Proteomes" id="UP001474421"/>
    </source>
</evidence>
<comment type="caution">
    <text evidence="1">The sequence shown here is derived from an EMBL/GenBank/DDBJ whole genome shotgun (WGS) entry which is preliminary data.</text>
</comment>
<evidence type="ECO:0000313" key="1">
    <source>
        <dbReference type="EMBL" id="KAK9395658.1"/>
    </source>
</evidence>
<keyword evidence="2" id="KW-1185">Reference proteome</keyword>
<proteinExistence type="predicted"/>
<protein>
    <submittedName>
        <fullName evidence="1">Uncharacterized protein</fullName>
    </submittedName>
</protein>
<accession>A0AAW1B1F2</accession>
<sequence length="37" mass="4515">MYREVRISLRTRCLTSLNTIAIEGRWYRQLYLPVLTE</sequence>
<name>A0AAW1B1F2_CROAD</name>
<gene>
    <name evidence="1" type="ORF">NXF25_019019</name>
</gene>
<organism evidence="1 2">
    <name type="scientific">Crotalus adamanteus</name>
    <name type="common">Eastern diamondback rattlesnake</name>
    <dbReference type="NCBI Taxonomy" id="8729"/>
    <lineage>
        <taxon>Eukaryota</taxon>
        <taxon>Metazoa</taxon>
        <taxon>Chordata</taxon>
        <taxon>Craniata</taxon>
        <taxon>Vertebrata</taxon>
        <taxon>Euteleostomi</taxon>
        <taxon>Lepidosauria</taxon>
        <taxon>Squamata</taxon>
        <taxon>Bifurcata</taxon>
        <taxon>Unidentata</taxon>
        <taxon>Episquamata</taxon>
        <taxon>Toxicofera</taxon>
        <taxon>Serpentes</taxon>
        <taxon>Colubroidea</taxon>
        <taxon>Viperidae</taxon>
        <taxon>Crotalinae</taxon>
        <taxon>Crotalus</taxon>
    </lineage>
</organism>